<proteinExistence type="predicted"/>
<evidence type="ECO:0000313" key="2">
    <source>
        <dbReference type="EMBL" id="KAG2482728.1"/>
    </source>
</evidence>
<dbReference type="EMBL" id="JAEHOE010000204">
    <property type="protein sequence ID" value="KAG2482728.1"/>
    <property type="molecule type" value="Genomic_DNA"/>
</dbReference>
<sequence length="276" mass="29074">MTEAGGQDSWIGNALIVPTSGKQAVQPPADPKGRRDLFDVLGARAPGVPADDSWLGHAAIDPARGRAHPPGPEQLRGRRDLTEIFTMSILHDPRRLELLQKGADKLGDAWCGHKLIDPAKGKSAAAAVHSPAAVAHLHGATFPPGQPVAAPHSDLPTRHMRQAPPPAPDTASAVVSQTAGPGDDWGKGGRKTFPDLPAPNAFDGRKDLYGHMTFRPLGEVEAAKYGRAFDDRGTTGRRTLAQPGSVDPAKGPDLLQWKPEVGAERQPAIPSTSLAP</sequence>
<name>A0A836BPL7_9CHLO</name>
<feature type="region of interest" description="Disordered" evidence="1">
    <location>
        <begin position="1"/>
        <end position="36"/>
    </location>
</feature>
<reference evidence="2" key="1">
    <citation type="journal article" date="2020" name="bioRxiv">
        <title>Comparative genomics of Chlamydomonas.</title>
        <authorList>
            <person name="Craig R.J."/>
            <person name="Hasan A.R."/>
            <person name="Ness R.W."/>
            <person name="Keightley P.D."/>
        </authorList>
    </citation>
    <scope>NUCLEOTIDE SEQUENCE</scope>
    <source>
        <strain evidence="2">CCAP 11/70</strain>
    </source>
</reference>
<evidence type="ECO:0000256" key="1">
    <source>
        <dbReference type="SAM" id="MobiDB-lite"/>
    </source>
</evidence>
<feature type="region of interest" description="Disordered" evidence="1">
    <location>
        <begin position="161"/>
        <end position="199"/>
    </location>
</feature>
<dbReference type="AlphaFoldDB" id="A0A836BPL7"/>
<feature type="region of interest" description="Disordered" evidence="1">
    <location>
        <begin position="227"/>
        <end position="276"/>
    </location>
</feature>
<gene>
    <name evidence="2" type="ORF">HYH03_018359</name>
</gene>
<accession>A0A836BPL7</accession>
<dbReference type="OrthoDB" id="525699at2759"/>
<dbReference type="Proteomes" id="UP000612055">
    <property type="component" value="Unassembled WGS sequence"/>
</dbReference>
<evidence type="ECO:0000313" key="3">
    <source>
        <dbReference type="Proteomes" id="UP000612055"/>
    </source>
</evidence>
<keyword evidence="3" id="KW-1185">Reference proteome</keyword>
<protein>
    <submittedName>
        <fullName evidence="2">Uncharacterized protein</fullName>
    </submittedName>
</protein>
<organism evidence="2 3">
    <name type="scientific">Edaphochlamys debaryana</name>
    <dbReference type="NCBI Taxonomy" id="47281"/>
    <lineage>
        <taxon>Eukaryota</taxon>
        <taxon>Viridiplantae</taxon>
        <taxon>Chlorophyta</taxon>
        <taxon>core chlorophytes</taxon>
        <taxon>Chlorophyceae</taxon>
        <taxon>CS clade</taxon>
        <taxon>Chlamydomonadales</taxon>
        <taxon>Chlamydomonadales incertae sedis</taxon>
        <taxon>Edaphochlamys</taxon>
    </lineage>
</organism>
<comment type="caution">
    <text evidence="2">The sequence shown here is derived from an EMBL/GenBank/DDBJ whole genome shotgun (WGS) entry which is preliminary data.</text>
</comment>